<evidence type="ECO:0000256" key="2">
    <source>
        <dbReference type="ARBA" id="ARBA00023157"/>
    </source>
</evidence>
<protein>
    <submittedName>
        <fullName evidence="5">Serine protease</fullName>
    </submittedName>
</protein>
<dbReference type="SUPFAM" id="SSF50494">
    <property type="entry name" value="Trypsin-like serine proteases"/>
    <property type="match status" value="1"/>
</dbReference>
<keyword evidence="2" id="KW-1015">Disulfide bond</keyword>
<dbReference type="PROSITE" id="PS00134">
    <property type="entry name" value="TRYPSIN_HIS"/>
    <property type="match status" value="1"/>
</dbReference>
<dbReference type="AlphaFoldDB" id="A0AAU2HAY5"/>
<dbReference type="SMART" id="SM00020">
    <property type="entry name" value="Tryp_SPc"/>
    <property type="match status" value="1"/>
</dbReference>
<keyword evidence="3" id="KW-0732">Signal</keyword>
<feature type="signal peptide" evidence="3">
    <location>
        <begin position="1"/>
        <end position="25"/>
    </location>
</feature>
<evidence type="ECO:0000259" key="4">
    <source>
        <dbReference type="PROSITE" id="PS50240"/>
    </source>
</evidence>
<comment type="similarity">
    <text evidence="1">Belongs to the peptidase S1 family.</text>
</comment>
<dbReference type="InterPro" id="IPR001314">
    <property type="entry name" value="Peptidase_S1A"/>
</dbReference>
<evidence type="ECO:0000256" key="1">
    <source>
        <dbReference type="ARBA" id="ARBA00007664"/>
    </source>
</evidence>
<dbReference type="GO" id="GO:0004252">
    <property type="term" value="F:serine-type endopeptidase activity"/>
    <property type="evidence" value="ECO:0007669"/>
    <property type="project" value="InterPro"/>
</dbReference>
<dbReference type="Gene3D" id="2.40.10.10">
    <property type="entry name" value="Trypsin-like serine proteases"/>
    <property type="match status" value="1"/>
</dbReference>
<dbReference type="PROSITE" id="PS50240">
    <property type="entry name" value="TRYPSIN_DOM"/>
    <property type="match status" value="1"/>
</dbReference>
<dbReference type="CDD" id="cd00190">
    <property type="entry name" value="Tryp_SPc"/>
    <property type="match status" value="1"/>
</dbReference>
<proteinExistence type="inferred from homology"/>
<evidence type="ECO:0000313" key="5">
    <source>
        <dbReference type="EMBL" id="WTU45043.1"/>
    </source>
</evidence>
<sequence length="254" mass="25598">MLRKVAVCAVAVLGSAALNVVPATAIVGGSPAAAQTASYQVSVRMEGWKGKSHVCGGFLLSANKVITAAHCVDGATASKLEVQWGGLDRNKLPQTSPVAKISVPPSYDYGTLANDVAVVTLAKSASETGGVKYARLATSEPAAGANVTVTGWGRTQRNSASLPTRLQTAKLPVLSRQSCAAAYSEPGAAFDTTGRFCAGPADGSRAICNGDAGGPAAINGAVVGIISGGSGCGETDSLSLFSSVSYFKSWLESQ</sequence>
<dbReference type="InterPro" id="IPR009003">
    <property type="entry name" value="Peptidase_S1_PA"/>
</dbReference>
<dbReference type="Pfam" id="PF00089">
    <property type="entry name" value="Trypsin"/>
    <property type="match status" value="1"/>
</dbReference>
<reference evidence="5" key="1">
    <citation type="submission" date="2022-10" db="EMBL/GenBank/DDBJ databases">
        <title>The complete genomes of actinobacterial strains from the NBC collection.</title>
        <authorList>
            <person name="Joergensen T.S."/>
            <person name="Alvarez Arevalo M."/>
            <person name="Sterndorff E.B."/>
            <person name="Faurdal D."/>
            <person name="Vuksanovic O."/>
            <person name="Mourched A.-S."/>
            <person name="Charusanti P."/>
            <person name="Shaw S."/>
            <person name="Blin K."/>
            <person name="Weber T."/>
        </authorList>
    </citation>
    <scope>NUCLEOTIDE SEQUENCE</scope>
    <source>
        <strain evidence="5">NBC_00060</strain>
    </source>
</reference>
<feature type="chain" id="PRO_5043782312" evidence="3">
    <location>
        <begin position="26"/>
        <end position="254"/>
    </location>
</feature>
<dbReference type="EMBL" id="CP108253">
    <property type="protein sequence ID" value="WTU45043.1"/>
    <property type="molecule type" value="Genomic_DNA"/>
</dbReference>
<dbReference type="InterPro" id="IPR001254">
    <property type="entry name" value="Trypsin_dom"/>
</dbReference>
<dbReference type="InterPro" id="IPR050430">
    <property type="entry name" value="Peptidase_S1"/>
</dbReference>
<gene>
    <name evidence="5" type="ORF">OHV25_38495</name>
</gene>
<dbReference type="PANTHER" id="PTHR24276:SF98">
    <property type="entry name" value="FI18310P1-RELATED"/>
    <property type="match status" value="1"/>
</dbReference>
<dbReference type="PANTHER" id="PTHR24276">
    <property type="entry name" value="POLYSERASE-RELATED"/>
    <property type="match status" value="1"/>
</dbReference>
<dbReference type="PRINTS" id="PR00722">
    <property type="entry name" value="CHYMOTRYPSIN"/>
</dbReference>
<organism evidence="5">
    <name type="scientific">Streptomyces sp. NBC_00060</name>
    <dbReference type="NCBI Taxonomy" id="2975636"/>
    <lineage>
        <taxon>Bacteria</taxon>
        <taxon>Bacillati</taxon>
        <taxon>Actinomycetota</taxon>
        <taxon>Actinomycetes</taxon>
        <taxon>Kitasatosporales</taxon>
        <taxon>Streptomycetaceae</taxon>
        <taxon>Streptomyces</taxon>
    </lineage>
</organism>
<feature type="domain" description="Peptidase S1" evidence="4">
    <location>
        <begin position="26"/>
        <end position="254"/>
    </location>
</feature>
<dbReference type="FunFam" id="2.40.10.10:FF:000068">
    <property type="entry name" value="transmembrane protease serine 2"/>
    <property type="match status" value="1"/>
</dbReference>
<accession>A0AAU2HAY5</accession>
<dbReference type="InterPro" id="IPR043504">
    <property type="entry name" value="Peptidase_S1_PA_chymotrypsin"/>
</dbReference>
<dbReference type="GO" id="GO:0006508">
    <property type="term" value="P:proteolysis"/>
    <property type="evidence" value="ECO:0007669"/>
    <property type="project" value="UniProtKB-KW"/>
</dbReference>
<dbReference type="InterPro" id="IPR018114">
    <property type="entry name" value="TRYPSIN_HIS"/>
</dbReference>
<keyword evidence="5" id="KW-0378">Hydrolase</keyword>
<keyword evidence="5" id="KW-0645">Protease</keyword>
<evidence type="ECO:0000256" key="3">
    <source>
        <dbReference type="SAM" id="SignalP"/>
    </source>
</evidence>
<name>A0AAU2HAY5_9ACTN</name>